<evidence type="ECO:0000256" key="1">
    <source>
        <dbReference type="SAM" id="MobiDB-lite"/>
    </source>
</evidence>
<feature type="region of interest" description="Disordered" evidence="1">
    <location>
        <begin position="297"/>
        <end position="339"/>
    </location>
</feature>
<dbReference type="GeneTree" id="ENSGT00390000013003"/>
<dbReference type="Pfam" id="PF15737">
    <property type="entry name" value="DUF4685"/>
    <property type="match status" value="1"/>
</dbReference>
<feature type="domain" description="PDZ" evidence="2">
    <location>
        <begin position="1004"/>
        <end position="1070"/>
    </location>
</feature>
<reference evidence="3 4" key="1">
    <citation type="submission" date="2020-06" db="EMBL/GenBank/DDBJ databases">
        <authorList>
            <consortium name="Wellcome Sanger Institute Data Sharing"/>
        </authorList>
    </citation>
    <scope>NUCLEOTIDE SEQUENCE [LARGE SCALE GENOMIC DNA]</scope>
</reference>
<feature type="compositionally biased region" description="Basic and acidic residues" evidence="1">
    <location>
        <begin position="297"/>
        <end position="315"/>
    </location>
</feature>
<dbReference type="SUPFAM" id="SSF50156">
    <property type="entry name" value="PDZ domain-like"/>
    <property type="match status" value="1"/>
</dbReference>
<accession>A0AAY4EVF4</accession>
<organism evidence="3 4">
    <name type="scientific">Denticeps clupeoides</name>
    <name type="common">denticle herring</name>
    <dbReference type="NCBI Taxonomy" id="299321"/>
    <lineage>
        <taxon>Eukaryota</taxon>
        <taxon>Metazoa</taxon>
        <taxon>Chordata</taxon>
        <taxon>Craniata</taxon>
        <taxon>Vertebrata</taxon>
        <taxon>Euteleostomi</taxon>
        <taxon>Actinopterygii</taxon>
        <taxon>Neopterygii</taxon>
        <taxon>Teleostei</taxon>
        <taxon>Clupei</taxon>
        <taxon>Clupeiformes</taxon>
        <taxon>Denticipitoidei</taxon>
        <taxon>Denticipitidae</taxon>
        <taxon>Denticeps</taxon>
    </lineage>
</organism>
<feature type="region of interest" description="Disordered" evidence="1">
    <location>
        <begin position="822"/>
        <end position="865"/>
    </location>
</feature>
<feature type="region of interest" description="Disordered" evidence="1">
    <location>
        <begin position="899"/>
        <end position="923"/>
    </location>
</feature>
<dbReference type="Pfam" id="PF00595">
    <property type="entry name" value="PDZ"/>
    <property type="match status" value="1"/>
</dbReference>
<dbReference type="InterPro" id="IPR036034">
    <property type="entry name" value="PDZ_sf"/>
</dbReference>
<name>A0AAY4EVF4_9TELE</name>
<dbReference type="PROSITE" id="PS50106">
    <property type="entry name" value="PDZ"/>
    <property type="match status" value="1"/>
</dbReference>
<dbReference type="Proteomes" id="UP000694580">
    <property type="component" value="Chromosome 13"/>
</dbReference>
<dbReference type="PANTHER" id="PTHR14102">
    <property type="entry name" value="PAR-6-RELATED"/>
    <property type="match status" value="1"/>
</dbReference>
<feature type="region of interest" description="Disordered" evidence="1">
    <location>
        <begin position="378"/>
        <end position="454"/>
    </location>
</feature>
<evidence type="ECO:0000259" key="2">
    <source>
        <dbReference type="PROSITE" id="PS50106"/>
    </source>
</evidence>
<feature type="region of interest" description="Disordered" evidence="1">
    <location>
        <begin position="18"/>
        <end position="64"/>
    </location>
</feature>
<feature type="compositionally biased region" description="Low complexity" evidence="1">
    <location>
        <begin position="416"/>
        <end position="433"/>
    </location>
</feature>
<keyword evidence="4" id="KW-1185">Reference proteome</keyword>
<sequence length="1092" mass="118095">MEEAVVAGEAPLLLAVSHETGMPKVQQRVPDDQNFTNSDPKPCYQPCGSQGPPARLQTAAPSGSAVSALQSKVKNLSKRKGPGRHAAKRVLDKKGAFVPCVLGASVSVTWGSSSSDEDEENQVQTYLPIHLGSQTEVCGGVCYDSELASGWTPLPRELGEGTSLENLSGECFGSSEQAPKEKPWIPPKGYWKVTRPETLVLNGDTPATRTRHEENLSLGQRKCWSEERQGLQRPDSLEGHLRPCGQDRAGPAALAGGLGLWRADSMESVCSSGSALSLAEKVEMNRNILKQMLNKAKNVEEEKGTGPEADLRTEDSLQGNSRVTKSGIVPNDSDWDSGISLQESEHSQRAFVSGDELPLSPRHEQAKRLLERARMKARSHPLKADHTILPVQRENPEPLSRGGGQGCRAALTGKEGVVSGNQSDSSSGDSAGGPHRRHGQSPTRVRFEDESEKDAEVRYLERLRQRRRVGEKAQGLLISKPNLSVYVNGGGDMGRAVGHGQGLEGIQLWNRRTRKTQEGMLNGAGGHYKTTPAEDLNRQCNSCGTILDGVTVSNFNQGPNSQLLVTACANSEVKTIPCWIAPTLPNHMVRIEQIKESYIGSVKPSDYDGDREYHPQSIISENGDILKRLKKRGRREDGIQGSEGIPAIKGHVAQHQNTFPPSQHAKPRQNGAEKRLSNGTAALPPNPYAAAPTSQKVTGPPPIPPRLDRLTSKFPVSIMAALHTKKSVLKSGIRTQPGSQAMPLDCEGYGCHQEDRPDPQDDQNDCLPVADITHPGPLSSSSSFPCQSIKANPPAVRMHSQGNLALHTSVLKQQTSTGDLCPDLITLTDSSDPHSKDDRQLRGTVRSGQEREGSPSPTHRTVDADRPKMSLCRFFSAIGLNGPGKLSKDRSSSMDHLNIRGKQHSSTSPSSTHRVPGQLRKAPSLQSLRLGSPFLQLKKSSSVQNLHSSKKKDRSSAYAPGNQPCSPSPSRVLQRTLSVEDVSSPCGVRSVGRVSQAFPDGTLMLELNRPPCGPFGFLISRGKGRTDSGVYVEEMGDSSTQKLYAGLLGVGDEILEVNGEKVAGLSLEDVTWLMTQNSVASIRVLRQRQVQR</sequence>
<dbReference type="GO" id="GO:0060341">
    <property type="term" value="P:regulation of cellular localization"/>
    <property type="evidence" value="ECO:0007669"/>
    <property type="project" value="TreeGrafter"/>
</dbReference>
<dbReference type="GO" id="GO:0005634">
    <property type="term" value="C:nucleus"/>
    <property type="evidence" value="ECO:0007669"/>
    <property type="project" value="TreeGrafter"/>
</dbReference>
<feature type="compositionally biased region" description="Basic and acidic residues" evidence="1">
    <location>
        <begin position="831"/>
        <end position="841"/>
    </location>
</feature>
<dbReference type="Ensembl" id="ENSDCDT00010072141.1">
    <property type="protein sequence ID" value="ENSDCDP00010061373.1"/>
    <property type="gene ID" value="ENSDCDG00010033903.1"/>
</dbReference>
<dbReference type="GO" id="GO:0007163">
    <property type="term" value="P:establishment or maintenance of cell polarity"/>
    <property type="evidence" value="ECO:0007669"/>
    <property type="project" value="TreeGrafter"/>
</dbReference>
<dbReference type="GO" id="GO:0005938">
    <property type="term" value="C:cell cortex"/>
    <property type="evidence" value="ECO:0007669"/>
    <property type="project" value="TreeGrafter"/>
</dbReference>
<evidence type="ECO:0000313" key="4">
    <source>
        <dbReference type="Proteomes" id="UP000694580"/>
    </source>
</evidence>
<dbReference type="Gene3D" id="2.30.42.10">
    <property type="match status" value="1"/>
</dbReference>
<reference evidence="3" key="2">
    <citation type="submission" date="2025-08" db="UniProtKB">
        <authorList>
            <consortium name="Ensembl"/>
        </authorList>
    </citation>
    <scope>IDENTIFICATION</scope>
</reference>
<gene>
    <name evidence="3" type="primary">si:dkey-121a11.3</name>
</gene>
<protein>
    <recommendedName>
        <fullName evidence="2">PDZ domain-containing protein</fullName>
    </recommendedName>
</protein>
<dbReference type="PANTHER" id="PTHR14102:SF12">
    <property type="entry name" value="CDNA SEQUENCE BC034090"/>
    <property type="match status" value="1"/>
</dbReference>
<dbReference type="SMART" id="SM00228">
    <property type="entry name" value="PDZ"/>
    <property type="match status" value="1"/>
</dbReference>
<dbReference type="FunFam" id="2.30.42.10:FF:000215">
    <property type="entry name" value="uncharacterized protein KIAA1614 homolog"/>
    <property type="match status" value="1"/>
</dbReference>
<feature type="compositionally biased region" description="Polar residues" evidence="1">
    <location>
        <begin position="963"/>
        <end position="972"/>
    </location>
</feature>
<dbReference type="InterPro" id="IPR051741">
    <property type="entry name" value="PAR6_homolog"/>
</dbReference>
<dbReference type="GO" id="GO:0007098">
    <property type="term" value="P:centrosome cycle"/>
    <property type="evidence" value="ECO:0007669"/>
    <property type="project" value="TreeGrafter"/>
</dbReference>
<evidence type="ECO:0000313" key="3">
    <source>
        <dbReference type="Ensembl" id="ENSDCDP00010061373.1"/>
    </source>
</evidence>
<dbReference type="InterPro" id="IPR001478">
    <property type="entry name" value="PDZ"/>
</dbReference>
<feature type="compositionally biased region" description="Polar residues" evidence="1">
    <location>
        <begin position="904"/>
        <end position="913"/>
    </location>
</feature>
<feature type="region of interest" description="Disordered" evidence="1">
    <location>
        <begin position="656"/>
        <end position="706"/>
    </location>
</feature>
<feature type="region of interest" description="Disordered" evidence="1">
    <location>
        <begin position="939"/>
        <end position="972"/>
    </location>
</feature>
<dbReference type="AlphaFoldDB" id="A0AAY4EVF4"/>
<dbReference type="GO" id="GO:0016324">
    <property type="term" value="C:apical plasma membrane"/>
    <property type="evidence" value="ECO:0007669"/>
    <property type="project" value="TreeGrafter"/>
</dbReference>
<dbReference type="InterPro" id="IPR032756">
    <property type="entry name" value="DUF4685"/>
</dbReference>
<reference evidence="3" key="3">
    <citation type="submission" date="2025-09" db="UniProtKB">
        <authorList>
            <consortium name="Ensembl"/>
        </authorList>
    </citation>
    <scope>IDENTIFICATION</scope>
</reference>
<proteinExistence type="predicted"/>